<proteinExistence type="predicted"/>
<keyword evidence="3" id="KW-0408">Iron</keyword>
<protein>
    <submittedName>
        <fullName evidence="5">Cupin domain-containing protein</fullName>
    </submittedName>
</protein>
<gene>
    <name evidence="5" type="ORF">O4H49_11150</name>
</gene>
<feature type="domain" description="JmjC" evidence="4">
    <location>
        <begin position="103"/>
        <end position="231"/>
    </location>
</feature>
<sequence>MTDHLVVLDQLPTATEFYRSYWNRRPFVVRGAIAADVMGELISGEELAGLAMEEAPQSRMVRTAGAKQNWSCDFGPFAEKDFTKAGEKNWSLLVQHVEQFHPETSVLLRAFSFAPRWLMDDIMVSFSAPGGSVGGHIDSYHVFLVQGEGKRRWKIGREAIEQEHYIEDIPLKVLSEEFIGDDVEVTSGDVIYVPPRFAHEGTTLESALTYSVGFLGPKLSELFSGYAQYLAEFEDLDQRYVGAGLDEGSAGFMLDRSAVDSLRQSFAAPLASEDFTQWLVEFFTASSHEDFGDYSEREEMLYDDEFEGELKDGASLIKPEYVKFAITAAAEGGFALGFDSQSFSLDEKLFPLVQMFMKEELVNSKSYPDLFEHPAYLEFLLELYNHQALEFA</sequence>
<dbReference type="EMBL" id="JAPWGY010000003">
    <property type="protein sequence ID" value="MCZ4281338.1"/>
    <property type="molecule type" value="Genomic_DNA"/>
</dbReference>
<dbReference type="Pfam" id="PF08007">
    <property type="entry name" value="JmjC_2"/>
    <property type="match status" value="1"/>
</dbReference>
<name>A0ABT4LJQ9_9PROT</name>
<dbReference type="InterPro" id="IPR003347">
    <property type="entry name" value="JmjC_dom"/>
</dbReference>
<dbReference type="Proteomes" id="UP001069802">
    <property type="component" value="Unassembled WGS sequence"/>
</dbReference>
<dbReference type="Gene3D" id="2.60.120.650">
    <property type="entry name" value="Cupin"/>
    <property type="match status" value="1"/>
</dbReference>
<keyword evidence="2" id="KW-0479">Metal-binding</keyword>
<evidence type="ECO:0000256" key="1">
    <source>
        <dbReference type="ARBA" id="ARBA00001954"/>
    </source>
</evidence>
<dbReference type="Gene3D" id="3.40.366.30">
    <property type="entry name" value="50S ribosomal protein L16 arginine hydroxylase, Chain A, Domain 2"/>
    <property type="match status" value="1"/>
</dbReference>
<evidence type="ECO:0000313" key="5">
    <source>
        <dbReference type="EMBL" id="MCZ4281338.1"/>
    </source>
</evidence>
<dbReference type="PROSITE" id="PS51184">
    <property type="entry name" value="JMJC"/>
    <property type="match status" value="1"/>
</dbReference>
<dbReference type="PANTHER" id="PTHR13096:SF8">
    <property type="entry name" value="RIBOSOMAL OXYGENASE 1"/>
    <property type="match status" value="1"/>
</dbReference>
<dbReference type="SMART" id="SM00558">
    <property type="entry name" value="JmjC"/>
    <property type="match status" value="1"/>
</dbReference>
<organism evidence="5 6">
    <name type="scientific">Kiloniella laminariae</name>
    <dbReference type="NCBI Taxonomy" id="454162"/>
    <lineage>
        <taxon>Bacteria</taxon>
        <taxon>Pseudomonadati</taxon>
        <taxon>Pseudomonadota</taxon>
        <taxon>Alphaproteobacteria</taxon>
        <taxon>Rhodospirillales</taxon>
        <taxon>Kiloniellaceae</taxon>
        <taxon>Kiloniella</taxon>
    </lineage>
</organism>
<dbReference type="PANTHER" id="PTHR13096">
    <property type="entry name" value="MINA53 MYC INDUCED NUCLEAR ANTIGEN"/>
    <property type="match status" value="1"/>
</dbReference>
<comment type="cofactor">
    <cofactor evidence="1">
        <name>Fe(2+)</name>
        <dbReference type="ChEBI" id="CHEBI:29033"/>
    </cofactor>
</comment>
<comment type="caution">
    <text evidence="5">The sequence shown here is derived from an EMBL/GenBank/DDBJ whole genome shotgun (WGS) entry which is preliminary data.</text>
</comment>
<accession>A0ABT4LJQ9</accession>
<reference evidence="5" key="1">
    <citation type="submission" date="2022-12" db="EMBL/GenBank/DDBJ databases">
        <title>Bacterial isolates from different developmental stages of Nematostella vectensis.</title>
        <authorList>
            <person name="Fraune S."/>
        </authorList>
    </citation>
    <scope>NUCLEOTIDE SEQUENCE</scope>
    <source>
        <strain evidence="5">G21630-S1</strain>
    </source>
</reference>
<dbReference type="RefSeq" id="WP_269423497.1">
    <property type="nucleotide sequence ID" value="NZ_JAPWGY010000003.1"/>
</dbReference>
<evidence type="ECO:0000313" key="6">
    <source>
        <dbReference type="Proteomes" id="UP001069802"/>
    </source>
</evidence>
<dbReference type="SUPFAM" id="SSF51197">
    <property type="entry name" value="Clavaminate synthase-like"/>
    <property type="match status" value="1"/>
</dbReference>
<evidence type="ECO:0000259" key="4">
    <source>
        <dbReference type="PROSITE" id="PS51184"/>
    </source>
</evidence>
<evidence type="ECO:0000256" key="3">
    <source>
        <dbReference type="ARBA" id="ARBA00023004"/>
    </source>
</evidence>
<dbReference type="InterPro" id="IPR039994">
    <property type="entry name" value="NO66-like"/>
</dbReference>
<evidence type="ECO:0000256" key="2">
    <source>
        <dbReference type="ARBA" id="ARBA00022723"/>
    </source>
</evidence>
<keyword evidence="6" id="KW-1185">Reference proteome</keyword>